<reference evidence="11 12" key="1">
    <citation type="submission" date="2019-10" db="EMBL/GenBank/DDBJ databases">
        <title>Genomic analysis of Raineyella sp. CBA3103.</title>
        <authorList>
            <person name="Roh S.W."/>
        </authorList>
    </citation>
    <scope>NUCLEOTIDE SEQUENCE [LARGE SCALE GENOMIC DNA]</scope>
    <source>
        <strain evidence="11 12">CBA3103</strain>
    </source>
</reference>
<protein>
    <recommendedName>
        <fullName evidence="10">M18 family aminopeptidase</fullName>
        <ecNumber evidence="10">3.4.11.-</ecNumber>
    </recommendedName>
</protein>
<gene>
    <name evidence="11" type="ORF">Rai3103_11005</name>
</gene>
<comment type="cofactor">
    <cofactor evidence="1 10">
        <name>Zn(2+)</name>
        <dbReference type="ChEBI" id="CHEBI:29105"/>
    </cofactor>
</comment>
<dbReference type="EMBL" id="CP045725">
    <property type="protein sequence ID" value="QGF25193.1"/>
    <property type="molecule type" value="Genomic_DNA"/>
</dbReference>
<dbReference type="SUPFAM" id="SSF101821">
    <property type="entry name" value="Aminopeptidase/glucanase lid domain"/>
    <property type="match status" value="1"/>
</dbReference>
<dbReference type="PANTHER" id="PTHR28570">
    <property type="entry name" value="ASPARTYL AMINOPEPTIDASE"/>
    <property type="match status" value="1"/>
</dbReference>
<evidence type="ECO:0000256" key="5">
    <source>
        <dbReference type="ARBA" id="ARBA00022723"/>
    </source>
</evidence>
<dbReference type="GO" id="GO:0004177">
    <property type="term" value="F:aminopeptidase activity"/>
    <property type="evidence" value="ECO:0007669"/>
    <property type="project" value="UniProtKB-KW"/>
</dbReference>
<dbReference type="GO" id="GO:0005737">
    <property type="term" value="C:cytoplasm"/>
    <property type="evidence" value="ECO:0007669"/>
    <property type="project" value="UniProtKB-ARBA"/>
</dbReference>
<dbReference type="AlphaFoldDB" id="A0A5Q2FJ23"/>
<evidence type="ECO:0000256" key="2">
    <source>
        <dbReference type="ARBA" id="ARBA00008290"/>
    </source>
</evidence>
<dbReference type="CDD" id="cd05658">
    <property type="entry name" value="M18_DAP"/>
    <property type="match status" value="1"/>
</dbReference>
<dbReference type="InterPro" id="IPR023358">
    <property type="entry name" value="Peptidase_M18_dom2"/>
</dbReference>
<accession>A0A5Q2FJ23</accession>
<evidence type="ECO:0000313" key="11">
    <source>
        <dbReference type="EMBL" id="QGF25193.1"/>
    </source>
</evidence>
<dbReference type="KEGG" id="rain:Rai3103_11005"/>
<dbReference type="InterPro" id="IPR001948">
    <property type="entry name" value="Peptidase_M18"/>
</dbReference>
<comment type="similarity">
    <text evidence="2 9">Belongs to the peptidase M18 family.</text>
</comment>
<dbReference type="SUPFAM" id="SSF53187">
    <property type="entry name" value="Zn-dependent exopeptidases"/>
    <property type="match status" value="1"/>
</dbReference>
<evidence type="ECO:0000256" key="8">
    <source>
        <dbReference type="ARBA" id="ARBA00023049"/>
    </source>
</evidence>
<evidence type="ECO:0000256" key="10">
    <source>
        <dbReference type="RuleBase" id="RU004387"/>
    </source>
</evidence>
<organism evidence="11 12">
    <name type="scientific">Raineyella fluvialis</name>
    <dbReference type="NCBI Taxonomy" id="2662261"/>
    <lineage>
        <taxon>Bacteria</taxon>
        <taxon>Bacillati</taxon>
        <taxon>Actinomycetota</taxon>
        <taxon>Actinomycetes</taxon>
        <taxon>Propionibacteriales</taxon>
        <taxon>Propionibacteriaceae</taxon>
        <taxon>Raineyella</taxon>
    </lineage>
</organism>
<dbReference type="GO" id="GO:0006508">
    <property type="term" value="P:proteolysis"/>
    <property type="evidence" value="ECO:0007669"/>
    <property type="project" value="UniProtKB-KW"/>
</dbReference>
<evidence type="ECO:0000313" key="12">
    <source>
        <dbReference type="Proteomes" id="UP000386847"/>
    </source>
</evidence>
<dbReference type="Proteomes" id="UP000386847">
    <property type="component" value="Chromosome"/>
</dbReference>
<keyword evidence="6 9" id="KW-0378">Hydrolase</keyword>
<proteinExistence type="inferred from homology"/>
<sequence length="430" mass="45177">MTLPPVPAALAHIEDFGRFVTSAPSPFHAAAELARRLEVAGFVRQDETEAWDVGVGGHYLVRGGAVVAWRIPESVGVASAFRIVGAHTDSPAFQVKPHPDTTANGYQLVNVEVYGGMLRNSWLDRELGLAGRLVTVDGDETLVSTGPLMRIPQLAIHLDRKVNDGLVLDPQQHLHPVWSVGRPEASLLGHVAGMAGLAADEVAGFDLRSFDVQPPAAFGGDGEFFAAGRMDNLLSVHAGVSALIDSTLVDHGTDDIQVLACFDHEEVGSETRAGAAGPILEDVLVRTGHALGADADGVRRMYARSSVVSSDGGHAVHPNYPDRHDPAHQPVLNGGPLLKVNASQRYSTDAVGAALWARACRAAEVPSQVIVSNNAVPCGSTIGPITATRLGILTVDVGAPILSMHSAREMCGTADPYALRQALGAYWAGA</sequence>
<dbReference type="Pfam" id="PF02127">
    <property type="entry name" value="Peptidase_M18"/>
    <property type="match status" value="1"/>
</dbReference>
<dbReference type="PRINTS" id="PR00932">
    <property type="entry name" value="AMINO1PTASE"/>
</dbReference>
<evidence type="ECO:0000256" key="9">
    <source>
        <dbReference type="RuleBase" id="RU004386"/>
    </source>
</evidence>
<evidence type="ECO:0000256" key="3">
    <source>
        <dbReference type="ARBA" id="ARBA00022438"/>
    </source>
</evidence>
<dbReference type="GO" id="GO:0008237">
    <property type="term" value="F:metallopeptidase activity"/>
    <property type="evidence" value="ECO:0007669"/>
    <property type="project" value="UniProtKB-KW"/>
</dbReference>
<dbReference type="Gene3D" id="2.30.250.10">
    <property type="entry name" value="Aminopeptidase i, Domain 2"/>
    <property type="match status" value="1"/>
</dbReference>
<dbReference type="RefSeq" id="WP_153573718.1">
    <property type="nucleotide sequence ID" value="NZ_CP045725.1"/>
</dbReference>
<dbReference type="NCBIfam" id="NF002759">
    <property type="entry name" value="PRK02813.1"/>
    <property type="match status" value="1"/>
</dbReference>
<keyword evidence="8 9" id="KW-0482">Metalloprotease</keyword>
<keyword evidence="5 9" id="KW-0479">Metal-binding</keyword>
<keyword evidence="7 9" id="KW-0862">Zinc</keyword>
<evidence type="ECO:0000256" key="7">
    <source>
        <dbReference type="ARBA" id="ARBA00022833"/>
    </source>
</evidence>
<dbReference type="EC" id="3.4.11.-" evidence="10"/>
<keyword evidence="4 9" id="KW-0645">Protease</keyword>
<name>A0A5Q2FJ23_9ACTN</name>
<evidence type="ECO:0000256" key="6">
    <source>
        <dbReference type="ARBA" id="ARBA00022801"/>
    </source>
</evidence>
<evidence type="ECO:0000256" key="4">
    <source>
        <dbReference type="ARBA" id="ARBA00022670"/>
    </source>
</evidence>
<dbReference type="Gene3D" id="3.40.630.10">
    <property type="entry name" value="Zn peptidases"/>
    <property type="match status" value="1"/>
</dbReference>
<evidence type="ECO:0000256" key="1">
    <source>
        <dbReference type="ARBA" id="ARBA00001947"/>
    </source>
</evidence>
<dbReference type="PANTHER" id="PTHR28570:SF3">
    <property type="entry name" value="ASPARTYL AMINOPEPTIDASE"/>
    <property type="match status" value="1"/>
</dbReference>
<dbReference type="GO" id="GO:0008270">
    <property type="term" value="F:zinc ion binding"/>
    <property type="evidence" value="ECO:0007669"/>
    <property type="project" value="InterPro"/>
</dbReference>
<keyword evidence="12" id="KW-1185">Reference proteome</keyword>
<keyword evidence="3 9" id="KW-0031">Aminopeptidase</keyword>